<reference evidence="1" key="1">
    <citation type="journal article" date="2009" name="PLoS Genet.">
        <title>Sequencing, mapping, and analysis of 27,455 maize full-length cDNAs.</title>
        <authorList>
            <person name="Soderlund C."/>
            <person name="Descour A."/>
            <person name="Kudrna D."/>
            <person name="Bomhoff M."/>
            <person name="Boyd L."/>
            <person name="Currie J."/>
            <person name="Angelova A."/>
            <person name="Collura K."/>
            <person name="Wissotski M."/>
            <person name="Ashley E."/>
            <person name="Morrow D."/>
            <person name="Fernandes J."/>
            <person name="Walbot V."/>
            <person name="Yu Y."/>
        </authorList>
    </citation>
    <scope>NUCLEOTIDE SEQUENCE</scope>
    <source>
        <strain evidence="1">B73</strain>
    </source>
</reference>
<sequence length="108" mass="11775">MILYIQNSILQELISGAGASTCSQPSNGLLMITTAHHKISAVLLCRLDLYLTNQHQAMASSSNSKHCSPPAQMTTILEGTSRGQEHARMCTTLYRPVGSLRLHPWGLL</sequence>
<name>C0PLB6_MAIZE</name>
<dbReference type="EMBL" id="BT069085">
    <property type="protein sequence ID" value="ACN35982.1"/>
    <property type="molecule type" value="mRNA"/>
</dbReference>
<evidence type="ECO:0000313" key="1">
    <source>
        <dbReference type="EMBL" id="ACN35982.1"/>
    </source>
</evidence>
<reference evidence="1" key="2">
    <citation type="submission" date="2012-06" db="EMBL/GenBank/DDBJ databases">
        <authorList>
            <person name="Yu Y."/>
            <person name="Currie J."/>
            <person name="Lomeli R."/>
            <person name="Angelova A."/>
            <person name="Collura K."/>
            <person name="Wissotski M."/>
            <person name="Campos D."/>
            <person name="Kudrna D."/>
            <person name="Golser W."/>
            <person name="Ashely E."/>
            <person name="Descour A."/>
            <person name="Fernandes J."/>
            <person name="Soderlund C."/>
            <person name="Walbot V."/>
        </authorList>
    </citation>
    <scope>NUCLEOTIDE SEQUENCE</scope>
    <source>
        <strain evidence="1">B73</strain>
    </source>
</reference>
<accession>C0PLB6</accession>
<protein>
    <submittedName>
        <fullName evidence="1">Uncharacterized protein</fullName>
    </submittedName>
</protein>
<dbReference type="EMBL" id="BT085318">
    <property type="protein sequence ID" value="ACR35671.1"/>
    <property type="molecule type" value="mRNA"/>
</dbReference>
<organism evidence="1">
    <name type="scientific">Zea mays</name>
    <name type="common">Maize</name>
    <dbReference type="NCBI Taxonomy" id="4577"/>
    <lineage>
        <taxon>Eukaryota</taxon>
        <taxon>Viridiplantae</taxon>
        <taxon>Streptophyta</taxon>
        <taxon>Embryophyta</taxon>
        <taxon>Tracheophyta</taxon>
        <taxon>Spermatophyta</taxon>
        <taxon>Magnoliopsida</taxon>
        <taxon>Liliopsida</taxon>
        <taxon>Poales</taxon>
        <taxon>Poaceae</taxon>
        <taxon>PACMAD clade</taxon>
        <taxon>Panicoideae</taxon>
        <taxon>Andropogonodae</taxon>
        <taxon>Andropogoneae</taxon>
        <taxon>Tripsacinae</taxon>
        <taxon>Zea</taxon>
    </lineage>
</organism>
<dbReference type="AlphaFoldDB" id="C0PLB6"/>
<proteinExistence type="evidence at transcript level"/>